<dbReference type="InterPro" id="IPR007492">
    <property type="entry name" value="LytTR_DNA-bd_dom"/>
</dbReference>
<dbReference type="Gene3D" id="2.40.50.1020">
    <property type="entry name" value="LytTr DNA-binding domain"/>
    <property type="match status" value="1"/>
</dbReference>
<evidence type="ECO:0000313" key="4">
    <source>
        <dbReference type="EMBL" id="TGX52876.1"/>
    </source>
</evidence>
<protein>
    <submittedName>
        <fullName evidence="4">Response regulator</fullName>
    </submittedName>
</protein>
<organism evidence="4 5">
    <name type="scientific">Sphingomonas gei</name>
    <dbReference type="NCBI Taxonomy" id="1395960"/>
    <lineage>
        <taxon>Bacteria</taxon>
        <taxon>Pseudomonadati</taxon>
        <taxon>Pseudomonadota</taxon>
        <taxon>Alphaproteobacteria</taxon>
        <taxon>Sphingomonadales</taxon>
        <taxon>Sphingomonadaceae</taxon>
        <taxon>Sphingomonas</taxon>
    </lineage>
</organism>
<keyword evidence="5" id="KW-1185">Reference proteome</keyword>
<dbReference type="GO" id="GO:0000156">
    <property type="term" value="F:phosphorelay response regulator activity"/>
    <property type="evidence" value="ECO:0007669"/>
    <property type="project" value="InterPro"/>
</dbReference>
<comment type="caution">
    <text evidence="4">The sequence shown here is derived from an EMBL/GenBank/DDBJ whole genome shotgun (WGS) entry which is preliminary data.</text>
</comment>
<keyword evidence="1" id="KW-0597">Phosphoprotein</keyword>
<evidence type="ECO:0000256" key="1">
    <source>
        <dbReference type="PROSITE-ProRule" id="PRU00169"/>
    </source>
</evidence>
<dbReference type="SUPFAM" id="SSF52172">
    <property type="entry name" value="CheY-like"/>
    <property type="match status" value="1"/>
</dbReference>
<feature type="modified residue" description="4-aspartylphosphate" evidence="1">
    <location>
        <position position="54"/>
    </location>
</feature>
<dbReference type="InterPro" id="IPR001789">
    <property type="entry name" value="Sig_transdc_resp-reg_receiver"/>
</dbReference>
<name>A0A4S1XD76_9SPHN</name>
<evidence type="ECO:0000313" key="5">
    <source>
        <dbReference type="Proteomes" id="UP000306147"/>
    </source>
</evidence>
<dbReference type="PANTHER" id="PTHR37299:SF1">
    <property type="entry name" value="STAGE 0 SPORULATION PROTEIN A HOMOLOG"/>
    <property type="match status" value="1"/>
</dbReference>
<feature type="domain" description="Response regulatory" evidence="2">
    <location>
        <begin position="3"/>
        <end position="116"/>
    </location>
</feature>
<dbReference type="OrthoDB" id="9786101at2"/>
<reference evidence="4 5" key="1">
    <citation type="submission" date="2019-04" db="EMBL/GenBank/DDBJ databases">
        <title>Sphingomonas psychrotolerans sp. nov., isolated from soil in the Tianshan Mountains, Xinjiang, China.</title>
        <authorList>
            <person name="Luo Y."/>
            <person name="Sheng H."/>
        </authorList>
    </citation>
    <scope>NUCLEOTIDE SEQUENCE [LARGE SCALE GENOMIC DNA]</scope>
    <source>
        <strain evidence="4 5">ZFGT-11</strain>
    </source>
</reference>
<dbReference type="InterPro" id="IPR046947">
    <property type="entry name" value="LytR-like"/>
</dbReference>
<dbReference type="AlphaFoldDB" id="A0A4S1XD76"/>
<dbReference type="Pfam" id="PF00072">
    <property type="entry name" value="Response_reg"/>
    <property type="match status" value="1"/>
</dbReference>
<feature type="domain" description="HTH LytTR-type" evidence="3">
    <location>
        <begin position="142"/>
        <end position="246"/>
    </location>
</feature>
<accession>A0A4S1XD76</accession>
<dbReference type="SMART" id="SM00448">
    <property type="entry name" value="REC"/>
    <property type="match status" value="1"/>
</dbReference>
<dbReference type="SMART" id="SM00850">
    <property type="entry name" value="LytTR"/>
    <property type="match status" value="1"/>
</dbReference>
<dbReference type="PROSITE" id="PS50930">
    <property type="entry name" value="HTH_LYTTR"/>
    <property type="match status" value="1"/>
</dbReference>
<evidence type="ECO:0000259" key="2">
    <source>
        <dbReference type="PROSITE" id="PS50110"/>
    </source>
</evidence>
<dbReference type="EMBL" id="SRXT01000005">
    <property type="protein sequence ID" value="TGX52876.1"/>
    <property type="molecule type" value="Genomic_DNA"/>
</dbReference>
<gene>
    <name evidence="4" type="ORF">E5A73_14720</name>
</gene>
<sequence length="246" mass="27463">MIRTLIVDDEPLARRAVRAPLEANGDFEIVAEAGHGAAAVEAIRALRPDLVFLDVQMPEMSGFEVVEAVGEDAMPLIVFVTAFDAYAVRAFEAQALDYLLKPFDDLRFGRVLERVRRQLEMHGERGDRLRSMLSELGHAPKLVARSHGSLRLVRLDEIDWIAAAGDYAEVHSNGRTLLLNDSMASLEATLPNEAFARIHRSAIVRLERVTEIRPGAHGDGVVRLACGTELRLSRRYRQAIDAYLRR</sequence>
<evidence type="ECO:0000259" key="3">
    <source>
        <dbReference type="PROSITE" id="PS50930"/>
    </source>
</evidence>
<dbReference type="GO" id="GO:0003677">
    <property type="term" value="F:DNA binding"/>
    <property type="evidence" value="ECO:0007669"/>
    <property type="project" value="InterPro"/>
</dbReference>
<dbReference type="Gene3D" id="3.40.50.2300">
    <property type="match status" value="1"/>
</dbReference>
<dbReference type="Pfam" id="PF04397">
    <property type="entry name" value="LytTR"/>
    <property type="match status" value="1"/>
</dbReference>
<proteinExistence type="predicted"/>
<dbReference type="InterPro" id="IPR011006">
    <property type="entry name" value="CheY-like_superfamily"/>
</dbReference>
<dbReference type="PANTHER" id="PTHR37299">
    <property type="entry name" value="TRANSCRIPTIONAL REGULATOR-RELATED"/>
    <property type="match status" value="1"/>
</dbReference>
<dbReference type="PROSITE" id="PS50110">
    <property type="entry name" value="RESPONSE_REGULATORY"/>
    <property type="match status" value="1"/>
</dbReference>
<dbReference type="Proteomes" id="UP000306147">
    <property type="component" value="Unassembled WGS sequence"/>
</dbReference>
<dbReference type="RefSeq" id="WP_135964582.1">
    <property type="nucleotide sequence ID" value="NZ_SRXT01000005.1"/>
</dbReference>